<dbReference type="Gene3D" id="1.10.1660.10">
    <property type="match status" value="1"/>
</dbReference>
<dbReference type="InterPro" id="IPR000551">
    <property type="entry name" value="MerR-type_HTH_dom"/>
</dbReference>
<comment type="caution">
    <text evidence="2">The sequence shown here is derived from an EMBL/GenBank/DDBJ whole genome shotgun (WGS) entry which is preliminary data.</text>
</comment>
<name>A0A552UJ58_9SPHN</name>
<sequence>MTDTGKSPGAFRTIGEVAAELGLPQHVLRFWETRFPQVQPLKRGGNRRYYRPADVVLLRDIHRMLYDEGYTIKGVQKLLGDGLKPAPAPAPAAAPAIASIDLSAIRAIRDRLAAGLLAVAA</sequence>
<evidence type="ECO:0000313" key="3">
    <source>
        <dbReference type="Proteomes" id="UP000317894"/>
    </source>
</evidence>
<evidence type="ECO:0000259" key="1">
    <source>
        <dbReference type="PROSITE" id="PS50937"/>
    </source>
</evidence>
<dbReference type="GO" id="GO:0006355">
    <property type="term" value="P:regulation of DNA-templated transcription"/>
    <property type="evidence" value="ECO:0007669"/>
    <property type="project" value="InterPro"/>
</dbReference>
<dbReference type="RefSeq" id="WP_144236908.1">
    <property type="nucleotide sequence ID" value="NZ_VJWA01000001.1"/>
</dbReference>
<dbReference type="SMART" id="SM00422">
    <property type="entry name" value="HTH_MERR"/>
    <property type="match status" value="1"/>
</dbReference>
<accession>A0A552UJ58</accession>
<dbReference type="AlphaFoldDB" id="A0A552UJ58"/>
<dbReference type="PROSITE" id="PS50937">
    <property type="entry name" value="HTH_MERR_2"/>
    <property type="match status" value="1"/>
</dbReference>
<reference evidence="2 3" key="1">
    <citation type="submission" date="2019-07" db="EMBL/GenBank/DDBJ databases">
        <title>Novel species isolated from glacier.</title>
        <authorList>
            <person name="Liu Q."/>
            <person name="Xin Y.-H."/>
        </authorList>
    </citation>
    <scope>NUCLEOTIDE SEQUENCE [LARGE SCALE GENOMIC DNA]</scope>
    <source>
        <strain evidence="2 3">LB1R16</strain>
    </source>
</reference>
<protein>
    <submittedName>
        <fullName evidence="2">MerR family transcriptional regulator</fullName>
    </submittedName>
</protein>
<evidence type="ECO:0000313" key="2">
    <source>
        <dbReference type="EMBL" id="TRW18215.1"/>
    </source>
</evidence>
<dbReference type="GO" id="GO:0003677">
    <property type="term" value="F:DNA binding"/>
    <property type="evidence" value="ECO:0007669"/>
    <property type="project" value="InterPro"/>
</dbReference>
<dbReference type="OrthoDB" id="9810140at2"/>
<dbReference type="EMBL" id="VJWA01000001">
    <property type="protein sequence ID" value="TRW18215.1"/>
    <property type="molecule type" value="Genomic_DNA"/>
</dbReference>
<dbReference type="InterPro" id="IPR009061">
    <property type="entry name" value="DNA-bd_dom_put_sf"/>
</dbReference>
<dbReference type="CDD" id="cd04765">
    <property type="entry name" value="HTH_MlrA-like_sg2"/>
    <property type="match status" value="1"/>
</dbReference>
<organism evidence="2 3">
    <name type="scientific">Glacieibacterium frigidum</name>
    <dbReference type="NCBI Taxonomy" id="2593303"/>
    <lineage>
        <taxon>Bacteria</taxon>
        <taxon>Pseudomonadati</taxon>
        <taxon>Pseudomonadota</taxon>
        <taxon>Alphaproteobacteria</taxon>
        <taxon>Sphingomonadales</taxon>
        <taxon>Sphingosinicellaceae</taxon>
        <taxon>Glacieibacterium</taxon>
    </lineage>
</organism>
<keyword evidence="3" id="KW-1185">Reference proteome</keyword>
<proteinExistence type="predicted"/>
<dbReference type="Proteomes" id="UP000317894">
    <property type="component" value="Unassembled WGS sequence"/>
</dbReference>
<feature type="domain" description="HTH merR-type" evidence="1">
    <location>
        <begin position="13"/>
        <end position="81"/>
    </location>
</feature>
<dbReference type="Pfam" id="PF13411">
    <property type="entry name" value="MerR_1"/>
    <property type="match status" value="1"/>
</dbReference>
<gene>
    <name evidence="2" type="ORF">FMM06_08980</name>
</gene>
<dbReference type="SUPFAM" id="SSF46955">
    <property type="entry name" value="Putative DNA-binding domain"/>
    <property type="match status" value="1"/>
</dbReference>